<feature type="compositionally biased region" description="Basic residues" evidence="1">
    <location>
        <begin position="592"/>
        <end position="601"/>
    </location>
</feature>
<reference evidence="2 3" key="1">
    <citation type="submission" date="2019-04" db="EMBL/GenBank/DDBJ databases">
        <title>Comparative genomics and transcriptomics to analyze fruiting body development in filamentous ascomycetes.</title>
        <authorList>
            <consortium name="DOE Joint Genome Institute"/>
            <person name="Lutkenhaus R."/>
            <person name="Traeger S."/>
            <person name="Breuer J."/>
            <person name="Kuo A."/>
            <person name="Lipzen A."/>
            <person name="Pangilinan J."/>
            <person name="Dilworth D."/>
            <person name="Sandor L."/>
            <person name="Poggeler S."/>
            <person name="Barry K."/>
            <person name="Grigoriev I.V."/>
            <person name="Nowrousian M."/>
        </authorList>
    </citation>
    <scope>NUCLEOTIDE SEQUENCE [LARGE SCALE GENOMIC DNA]</scope>
    <source>
        <strain evidence="2 3">CBS 389.68</strain>
    </source>
</reference>
<feature type="region of interest" description="Disordered" evidence="1">
    <location>
        <begin position="247"/>
        <end position="266"/>
    </location>
</feature>
<feature type="compositionally biased region" description="Basic and acidic residues" evidence="1">
    <location>
        <begin position="870"/>
        <end position="899"/>
    </location>
</feature>
<feature type="compositionally biased region" description="Polar residues" evidence="1">
    <location>
        <begin position="856"/>
        <end position="867"/>
    </location>
</feature>
<feature type="region of interest" description="Disordered" evidence="1">
    <location>
        <begin position="817"/>
        <end position="899"/>
    </location>
</feature>
<sequence length="899" mass="95026">MARGGAGSVTVGGSALPANPAAPTPLHHHRHPRLSAQPDDAEEEEEQLKKEELQHQSATFISPHCPPQHHNSSPVRAATAAERLKPPSTTWNRNEEITCHCFRYVHVISGLFLSIPSSTETTTDLFLSSNNSTNCPFTRQHALLSNVPTITVSAAPPNTESPRALPQFRSGAIAMASTPDSSRPGVPRASSGGVKNLLAMFEQGAAKSPSPVGSPGARDVSPGPKPLGKVRTSFVAVAKDNQLGLQKLGDSSVPATPTGLRSPIDLASPGRELKALVAEEGAEESAAVKKEVQSKGEETPKSVELKKVQESAPVHEPKKLEPRKVDMSRFEQFNQGSPKETSSPWKVELRKVQKTSGDVTPKSTPSSSENSPPKTPPETSKSPTPEPETKTETPKLKPSSPTKSKPGSPVPSPKAPKQAALSRSPERRSIKAAAPASPSKTSKPKPKPSTLHVPASSATRNRSPLGSPKIVGSPKMVRSASHDPPRPRGGHTRNNSTTTQSKPATKTTVPKSEPARSLPKARPPPTQPALPFSTNRPDVNIPHKPIPKPEPKDVTKPVTLRGTVVAPTAAWLAKHNADKKEQDPSSSSSTHHAPRPLRRQNSHGTIGEKSSSSALKKTRSPTRRPSTAAAHRVSARVVSGDHGPPKAKPPREDVIARLTRPTRASAEKMQEKREAGKSSSTATTTAVSRTGSAMGGKVSSPPRTRKQHPPAPIKVRPFATEPTTLKGGLAVKKTTEKKHSPLGSPIDIKPAAKITPISAVVGQKKVESPAAPAAPAKEAAKEAATKTPATPSPPPAAAVEPTALDTVERTLDPKMSALKITTSPSPSPTPAAVITTGKEENANEKDEKEAREEVHTPTTTASESTLVMETPEKVVREDGGIKGVTAEEREKKVATEEEV</sequence>
<evidence type="ECO:0000256" key="1">
    <source>
        <dbReference type="SAM" id="MobiDB-lite"/>
    </source>
</evidence>
<feature type="compositionally biased region" description="Basic and acidic residues" evidence="1">
    <location>
        <begin position="665"/>
        <end position="676"/>
    </location>
</feature>
<evidence type="ECO:0000313" key="2">
    <source>
        <dbReference type="EMBL" id="TGZ76416.1"/>
    </source>
</evidence>
<feature type="compositionally biased region" description="Low complexity" evidence="1">
    <location>
        <begin position="496"/>
        <end position="508"/>
    </location>
</feature>
<gene>
    <name evidence="2" type="ORF">EX30DRAFT_375489</name>
</gene>
<organism evidence="2 3">
    <name type="scientific">Ascodesmis nigricans</name>
    <dbReference type="NCBI Taxonomy" id="341454"/>
    <lineage>
        <taxon>Eukaryota</taxon>
        <taxon>Fungi</taxon>
        <taxon>Dikarya</taxon>
        <taxon>Ascomycota</taxon>
        <taxon>Pezizomycotina</taxon>
        <taxon>Pezizomycetes</taxon>
        <taxon>Pezizales</taxon>
        <taxon>Ascodesmidaceae</taxon>
        <taxon>Ascodesmis</taxon>
    </lineage>
</organism>
<feature type="region of interest" description="Disordered" evidence="1">
    <location>
        <begin position="1"/>
        <end position="90"/>
    </location>
</feature>
<feature type="compositionally biased region" description="Basic and acidic residues" evidence="1">
    <location>
        <begin position="286"/>
        <end position="329"/>
    </location>
</feature>
<accession>A0A4S2MHS1</accession>
<name>A0A4S2MHS1_9PEZI</name>
<keyword evidence="3" id="KW-1185">Reference proteome</keyword>
<feature type="compositionally biased region" description="Low complexity" evidence="1">
    <location>
        <begin position="396"/>
        <end position="407"/>
    </location>
</feature>
<feature type="compositionally biased region" description="Low complexity" evidence="1">
    <location>
        <begin position="628"/>
        <end position="638"/>
    </location>
</feature>
<feature type="region of interest" description="Disordered" evidence="1">
    <location>
        <begin position="284"/>
        <end position="748"/>
    </location>
</feature>
<proteinExistence type="predicted"/>
<feature type="compositionally biased region" description="Low complexity" evidence="1">
    <location>
        <begin position="431"/>
        <end position="441"/>
    </location>
</feature>
<protein>
    <submittedName>
        <fullName evidence="2">Uncharacterized protein</fullName>
    </submittedName>
</protein>
<dbReference type="InParanoid" id="A0A4S2MHS1"/>
<feature type="region of interest" description="Disordered" evidence="1">
    <location>
        <begin position="205"/>
        <end position="227"/>
    </location>
</feature>
<feature type="compositionally biased region" description="Basic and acidic residues" evidence="1">
    <location>
        <begin position="837"/>
        <end position="855"/>
    </location>
</feature>
<feature type="compositionally biased region" description="Low complexity" evidence="1">
    <location>
        <begin position="360"/>
        <end position="383"/>
    </location>
</feature>
<feature type="compositionally biased region" description="Polar residues" evidence="1">
    <location>
        <begin position="602"/>
        <end position="615"/>
    </location>
</feature>
<feature type="compositionally biased region" description="Low complexity" evidence="1">
    <location>
        <begin position="768"/>
        <end position="777"/>
    </location>
</feature>
<dbReference type="EMBL" id="ML220179">
    <property type="protein sequence ID" value="TGZ76416.1"/>
    <property type="molecule type" value="Genomic_DNA"/>
</dbReference>
<dbReference type="OrthoDB" id="3600083at2759"/>
<evidence type="ECO:0000313" key="3">
    <source>
        <dbReference type="Proteomes" id="UP000298138"/>
    </source>
</evidence>
<dbReference type="Proteomes" id="UP000298138">
    <property type="component" value="Unassembled WGS sequence"/>
</dbReference>
<dbReference type="AlphaFoldDB" id="A0A4S2MHS1"/>
<feature type="compositionally biased region" description="Low complexity" evidence="1">
    <location>
        <begin position="678"/>
        <end position="692"/>
    </location>
</feature>
<feature type="region of interest" description="Disordered" evidence="1">
    <location>
        <begin position="764"/>
        <end position="801"/>
    </location>
</feature>
<dbReference type="STRING" id="341454.A0A4S2MHS1"/>
<feature type="compositionally biased region" description="Low complexity" evidence="1">
    <location>
        <begin position="8"/>
        <end position="25"/>
    </location>
</feature>
<feature type="compositionally biased region" description="Polar residues" evidence="1">
    <location>
        <begin position="331"/>
        <end position="344"/>
    </location>
</feature>
<dbReference type="PRINTS" id="PR01217">
    <property type="entry name" value="PRICHEXTENSN"/>
</dbReference>